<proteinExistence type="predicted"/>
<dbReference type="InterPro" id="IPR010730">
    <property type="entry name" value="HET"/>
</dbReference>
<organism evidence="2 3">
    <name type="scientific">Exophiala sideris</name>
    <dbReference type="NCBI Taxonomy" id="1016849"/>
    <lineage>
        <taxon>Eukaryota</taxon>
        <taxon>Fungi</taxon>
        <taxon>Dikarya</taxon>
        <taxon>Ascomycota</taxon>
        <taxon>Pezizomycotina</taxon>
        <taxon>Eurotiomycetes</taxon>
        <taxon>Chaetothyriomycetidae</taxon>
        <taxon>Chaetothyriales</taxon>
        <taxon>Herpotrichiellaceae</taxon>
        <taxon>Exophiala</taxon>
    </lineage>
</organism>
<protein>
    <recommendedName>
        <fullName evidence="1">Heterokaryon incompatibility domain-containing protein</fullName>
    </recommendedName>
</protein>
<evidence type="ECO:0000313" key="3">
    <source>
        <dbReference type="Proteomes" id="UP001345691"/>
    </source>
</evidence>
<reference evidence="2 3" key="1">
    <citation type="submission" date="2023-08" db="EMBL/GenBank/DDBJ databases">
        <title>Black Yeasts Isolated from many extreme environments.</title>
        <authorList>
            <person name="Coleine C."/>
            <person name="Stajich J.E."/>
            <person name="Selbmann L."/>
        </authorList>
    </citation>
    <scope>NUCLEOTIDE SEQUENCE [LARGE SCALE GENOMIC DNA]</scope>
    <source>
        <strain evidence="2 3">CCFEE 6328</strain>
    </source>
</reference>
<keyword evidence="3" id="KW-1185">Reference proteome</keyword>
<dbReference type="Pfam" id="PF06985">
    <property type="entry name" value="HET"/>
    <property type="match status" value="1"/>
</dbReference>
<evidence type="ECO:0000313" key="2">
    <source>
        <dbReference type="EMBL" id="KAK5065593.1"/>
    </source>
</evidence>
<comment type="caution">
    <text evidence="2">The sequence shown here is derived from an EMBL/GenBank/DDBJ whole genome shotgun (WGS) entry which is preliminary data.</text>
</comment>
<gene>
    <name evidence="2" type="ORF">LTR69_003142</name>
</gene>
<dbReference type="PANTHER" id="PTHR24148:SF64">
    <property type="entry name" value="HETEROKARYON INCOMPATIBILITY DOMAIN-CONTAINING PROTEIN"/>
    <property type="match status" value="1"/>
</dbReference>
<evidence type="ECO:0000259" key="1">
    <source>
        <dbReference type="Pfam" id="PF06985"/>
    </source>
</evidence>
<name>A0ABR0JHZ2_9EURO</name>
<sequence>MPDNVPQMTPVGEQLEECDNWFSPRNENFPYSKVYRPLDPDSIEIRLVFLLPGTSTMPVSCKLQPHVSIDISRIGLKGDYEALSYYAGDPKDCIAIFLDGHPFNIFRNLHTALVNFRSENQSRVLWLDQICINQTDILERDTQVLLMKDIYERAQSTLIWLGEAVENTNAAFDLIDDFLATNREPLHRIMRKFDPRNNQHLQSERKRLKLFPNDLADFLESERLWVETISQQTAETARNIRADDSLMEVCNWVRNSENDQSKRDAWNGIADLLERPWWTRAWTFQEAVVSSLLEVHCGSRQILFDDFVMLSHAYWGTMVQLHRGPVRPKFIDFDLTAMMRRESKPRELIQCLSMARRRRASDPRDKIYSILGLLSREARAKYNITPNYAKSSTKQEVYIMASMMGIIVERSWPTFIEISGHELEEGLPSWAPDWSRNEEGSLSQELAFRAGGNKLAPPEFLESNRVMKVWGFFVDDVDDVGDLDGPTNSDPRNTFESWAQIMKKSLQKNGSPFRPKHLEQFVRTVHLDQWENKERFPDVDGDEKELHDFWIRKIGGIADPTVRRRSIFKRFFMLRNGYMGLAPARSQTGDTVYIVGGSDTPLVIRRRGEGNHRYMIVGECFVFGLMHGEILEMAARRECFWSAIFLV</sequence>
<accession>A0ABR0JHZ2</accession>
<dbReference type="Pfam" id="PF26639">
    <property type="entry name" value="Het-6_barrel"/>
    <property type="match status" value="1"/>
</dbReference>
<dbReference type="PANTHER" id="PTHR24148">
    <property type="entry name" value="ANKYRIN REPEAT DOMAIN-CONTAINING PROTEIN 39 HOMOLOG-RELATED"/>
    <property type="match status" value="1"/>
</dbReference>
<dbReference type="InterPro" id="IPR052895">
    <property type="entry name" value="HetReg/Transcr_Mod"/>
</dbReference>
<dbReference type="Proteomes" id="UP001345691">
    <property type="component" value="Unassembled WGS sequence"/>
</dbReference>
<feature type="domain" description="Heterokaryon incompatibility" evidence="1">
    <location>
        <begin position="80"/>
        <end position="286"/>
    </location>
</feature>
<dbReference type="EMBL" id="JAVRRF010000005">
    <property type="protein sequence ID" value="KAK5065593.1"/>
    <property type="molecule type" value="Genomic_DNA"/>
</dbReference>